<organism evidence="3 4">
    <name type="scientific">Eremothecium sinecaudum</name>
    <dbReference type="NCBI Taxonomy" id="45286"/>
    <lineage>
        <taxon>Eukaryota</taxon>
        <taxon>Fungi</taxon>
        <taxon>Dikarya</taxon>
        <taxon>Ascomycota</taxon>
        <taxon>Saccharomycotina</taxon>
        <taxon>Saccharomycetes</taxon>
        <taxon>Saccharomycetales</taxon>
        <taxon>Saccharomycetaceae</taxon>
        <taxon>Eremothecium</taxon>
    </lineage>
</organism>
<protein>
    <submittedName>
        <fullName evidence="3">HHL011Wp</fullName>
    </submittedName>
</protein>
<proteinExistence type="predicted"/>
<keyword evidence="4" id="KW-1185">Reference proteome</keyword>
<feature type="compositionally biased region" description="Polar residues" evidence="1">
    <location>
        <begin position="12"/>
        <end position="27"/>
    </location>
</feature>
<dbReference type="InterPro" id="IPR050923">
    <property type="entry name" value="Cell_Proc_Reg/RNA_Proc"/>
</dbReference>
<dbReference type="RefSeq" id="XP_017989755.1">
    <property type="nucleotide sequence ID" value="XM_018133973.1"/>
</dbReference>
<gene>
    <name evidence="3" type="ORF">AW171_hschr84813</name>
</gene>
<dbReference type="Pfam" id="PF00498">
    <property type="entry name" value="FHA"/>
    <property type="match status" value="1"/>
</dbReference>
<dbReference type="Gene3D" id="2.60.200.20">
    <property type="match status" value="1"/>
</dbReference>
<dbReference type="InterPro" id="IPR008984">
    <property type="entry name" value="SMAD_FHA_dom_sf"/>
</dbReference>
<evidence type="ECO:0000256" key="1">
    <source>
        <dbReference type="SAM" id="MobiDB-lite"/>
    </source>
</evidence>
<dbReference type="EMBL" id="CP014248">
    <property type="protein sequence ID" value="AMD22759.1"/>
    <property type="molecule type" value="Genomic_DNA"/>
</dbReference>
<dbReference type="AlphaFoldDB" id="A0A0X8HWG2"/>
<sequence>MSKRYANYGLSKKNSYHTNRSFGNQKRSRFNNNTYQTFLPIFEPSGLLALESHNKQGIQLKHIEPPDSVSPLDYYNSRNISLRKRTRFEAILYKKTRSQNTDRNDDIVKTWNLLEKASYIIGRQLGHSLRKNVNEDLEKAEDSDSEAKEVVVADIGLPEEAISKQHAVIQFREKDNHLVPYVMDLNSSNGTLLNGTVLPSARYIQLWGGDVLEFSENETYTDYELVFVAV</sequence>
<name>A0A0X8HWG2_9SACH</name>
<dbReference type="STRING" id="45286.A0A0X8HWG2"/>
<feature type="region of interest" description="Disordered" evidence="1">
    <location>
        <begin position="1"/>
        <end position="27"/>
    </location>
</feature>
<evidence type="ECO:0000259" key="2">
    <source>
        <dbReference type="PROSITE" id="PS50006"/>
    </source>
</evidence>
<dbReference type="OrthoDB" id="444265at2759"/>
<feature type="domain" description="FHA" evidence="2">
    <location>
        <begin position="119"/>
        <end position="198"/>
    </location>
</feature>
<dbReference type="PANTHER" id="PTHR23308">
    <property type="entry name" value="NUCLEAR INHIBITOR OF PROTEIN PHOSPHATASE-1"/>
    <property type="match status" value="1"/>
</dbReference>
<dbReference type="SUPFAM" id="SSF49879">
    <property type="entry name" value="SMAD/FHA domain"/>
    <property type="match status" value="1"/>
</dbReference>
<dbReference type="SMART" id="SM00240">
    <property type="entry name" value="FHA"/>
    <property type="match status" value="1"/>
</dbReference>
<reference evidence="3 4" key="1">
    <citation type="submission" date="2016-01" db="EMBL/GenBank/DDBJ databases">
        <title>Genome sequence of the yeast Holleya sinecauda.</title>
        <authorList>
            <person name="Dietrich F.S."/>
        </authorList>
    </citation>
    <scope>NUCLEOTIDE SEQUENCE [LARGE SCALE GENOMIC DNA]</scope>
    <source>
        <strain evidence="3 4">ATCC 58844</strain>
    </source>
</reference>
<evidence type="ECO:0000313" key="3">
    <source>
        <dbReference type="EMBL" id="AMD22759.1"/>
    </source>
</evidence>
<dbReference type="PROSITE" id="PS50006">
    <property type="entry name" value="FHA_DOMAIN"/>
    <property type="match status" value="1"/>
</dbReference>
<dbReference type="GeneID" id="28726123"/>
<accession>A0A0X8HWG2</accession>
<dbReference type="InterPro" id="IPR000253">
    <property type="entry name" value="FHA_dom"/>
</dbReference>
<dbReference type="Proteomes" id="UP000243052">
    <property type="component" value="Chromosome viii"/>
</dbReference>
<evidence type="ECO:0000313" key="4">
    <source>
        <dbReference type="Proteomes" id="UP000243052"/>
    </source>
</evidence>